<evidence type="ECO:0008006" key="3">
    <source>
        <dbReference type="Google" id="ProtNLM"/>
    </source>
</evidence>
<dbReference type="AlphaFoldDB" id="A0A841GIQ3"/>
<dbReference type="Proteomes" id="UP000555828">
    <property type="component" value="Unassembled WGS sequence"/>
</dbReference>
<evidence type="ECO:0000313" key="2">
    <source>
        <dbReference type="Proteomes" id="UP000555828"/>
    </source>
</evidence>
<accession>A0A841GIQ3</accession>
<name>A0A841GIQ3_9BACT</name>
<proteinExistence type="predicted"/>
<reference evidence="1 2" key="1">
    <citation type="submission" date="2020-08" db="EMBL/GenBank/DDBJ databases">
        <title>Genomic Encyclopedia of Type Strains, Phase IV (KMG-IV): sequencing the most valuable type-strain genomes for metagenomic binning, comparative biology and taxonomic classification.</title>
        <authorList>
            <person name="Goeker M."/>
        </authorList>
    </citation>
    <scope>NUCLEOTIDE SEQUENCE [LARGE SCALE GENOMIC DNA]</scope>
    <source>
        <strain evidence="1 2">DSM 13481</strain>
    </source>
</reference>
<gene>
    <name evidence="1" type="ORF">HNP65_000679</name>
</gene>
<keyword evidence="2" id="KW-1185">Reference proteome</keyword>
<protein>
    <recommendedName>
        <fullName evidence="3">DUF3352 domain-containing protein</fullName>
    </recommendedName>
</protein>
<dbReference type="RefSeq" id="WP_184618928.1">
    <property type="nucleotide sequence ID" value="NZ_JACHEX010000001.1"/>
</dbReference>
<comment type="caution">
    <text evidence="1">The sequence shown here is derived from an EMBL/GenBank/DDBJ whole genome shotgun (WGS) entry which is preliminary data.</text>
</comment>
<evidence type="ECO:0000313" key="1">
    <source>
        <dbReference type="EMBL" id="MBB6062257.1"/>
    </source>
</evidence>
<sequence length="465" mass="54005">MRKIGAFLLIYFSIFAFSNILNFVPYDFDIFIHFNNERGSIGKIKNVPFLNFIVSDNGLAFENYLLSYLENVDYESGLKKEIFLDALSSNILFLSKGGEIRIDENVSFDLNYYIDIIRNLSKDSALVFETENATDLAYYLGALLDEKINLNGNIFNIGDSLFVSKFKNYLIVTGSKSVLDYLISTYMTDELKFTKKYPDILKRVPSDYWFLGYSKSNAIKITFPVETIKTDIKTEYLLFYGRIDESVLKITVNQKSNKFFEKSYVIDDLMENIPVLGNYFGGISVDDSKEAIDFIKPWIFTFESTSVTKIYEITNTILNNSTSTFYVVGDVDDATNVSLAFLFKLSDGRTSIKKILEKYSAKYDKIKDEWLMNIADDVDIYFFEYGGFFVISNLDKSIYERKARVKRLMDIPAYNFLDRKKNYDVKIFLDVGDLIYKFLGMDIDSKVIFWQEKDGYFVNYYLDIM</sequence>
<dbReference type="EMBL" id="JACHEX010000001">
    <property type="protein sequence ID" value="MBB6062257.1"/>
    <property type="molecule type" value="Genomic_DNA"/>
</dbReference>
<organism evidence="1 2">
    <name type="scientific">Thermosipho japonicus</name>
    <dbReference type="NCBI Taxonomy" id="90323"/>
    <lineage>
        <taxon>Bacteria</taxon>
        <taxon>Thermotogati</taxon>
        <taxon>Thermotogota</taxon>
        <taxon>Thermotogae</taxon>
        <taxon>Thermotogales</taxon>
        <taxon>Fervidobacteriaceae</taxon>
        <taxon>Thermosipho</taxon>
    </lineage>
</organism>